<keyword evidence="8" id="KW-0902">Two-component regulatory system</keyword>
<dbReference type="Gene3D" id="3.30.565.10">
    <property type="entry name" value="Histidine kinase-like ATPase, C-terminal domain"/>
    <property type="match status" value="1"/>
</dbReference>
<feature type="domain" description="Histidine kinase/HSP90-like ATPase" evidence="10">
    <location>
        <begin position="310"/>
        <end position="393"/>
    </location>
</feature>
<feature type="transmembrane region" description="Helical" evidence="9">
    <location>
        <begin position="140"/>
        <end position="160"/>
    </location>
</feature>
<dbReference type="GO" id="GO:0046983">
    <property type="term" value="F:protein dimerization activity"/>
    <property type="evidence" value="ECO:0007669"/>
    <property type="project" value="InterPro"/>
</dbReference>
<dbReference type="GO" id="GO:0000155">
    <property type="term" value="F:phosphorelay sensor kinase activity"/>
    <property type="evidence" value="ECO:0007669"/>
    <property type="project" value="InterPro"/>
</dbReference>
<keyword evidence="4" id="KW-0808">Transferase</keyword>
<evidence type="ECO:0000256" key="7">
    <source>
        <dbReference type="ARBA" id="ARBA00022840"/>
    </source>
</evidence>
<evidence type="ECO:0000256" key="9">
    <source>
        <dbReference type="SAM" id="Phobius"/>
    </source>
</evidence>
<dbReference type="EMBL" id="CP041405">
    <property type="protein sequence ID" value="QDM43561.1"/>
    <property type="molecule type" value="Genomic_DNA"/>
</dbReference>
<evidence type="ECO:0000313" key="13">
    <source>
        <dbReference type="Proteomes" id="UP000315377"/>
    </source>
</evidence>
<dbReference type="AlphaFoldDB" id="A0AAP9DW06"/>
<dbReference type="CDD" id="cd16917">
    <property type="entry name" value="HATPase_UhpB-NarQ-NarX-like"/>
    <property type="match status" value="1"/>
</dbReference>
<keyword evidence="9" id="KW-0812">Transmembrane</keyword>
<comment type="catalytic activity">
    <reaction evidence="1">
        <text>ATP + protein L-histidine = ADP + protein N-phospho-L-histidine.</text>
        <dbReference type="EC" id="2.7.13.3"/>
    </reaction>
</comment>
<dbReference type="GO" id="GO:0005524">
    <property type="term" value="F:ATP binding"/>
    <property type="evidence" value="ECO:0007669"/>
    <property type="project" value="UniProtKB-KW"/>
</dbReference>
<keyword evidence="5" id="KW-0547">Nucleotide-binding</keyword>
<feature type="transmembrane region" description="Helical" evidence="9">
    <location>
        <begin position="78"/>
        <end position="102"/>
    </location>
</feature>
<keyword evidence="9" id="KW-0472">Membrane</keyword>
<dbReference type="Proteomes" id="UP000315377">
    <property type="component" value="Chromosome"/>
</dbReference>
<sequence length="398" mass="44700">MARMDGCCPNEYLYKAGDPMLQEKIRTGLRYGLLVFPILGTVFMEDIASYGVYASYALGLLALVELRRFRLHETVHLALFVAELLYMVWFAHRYGGCLFLLFGSALASHPPDWTRGGHAAGASLALAALNVSMLGRDWEGALTANLALAALALLCLNEYVSRQDRRRLERLNDTLRQQTYELETARRNMVRYARTVEAAAQADERNRIAHELHDELGHKLIRLKLMLDAAEQIRSQDAERALELQGTVREQLAESMELLRITVRRMKPDESDIRAYSLERLVQSVNEEGRVRAVYRVAGLPCPLYPSIELALFHNAREAITNALRHGGATEVELTVQYEPDRVTLEVMNNGALPAQPVNAGMGLQGMEQRTGAVGGSIEWETEPRFVIRTRIPIASRI</sequence>
<dbReference type="GO" id="GO:0016020">
    <property type="term" value="C:membrane"/>
    <property type="evidence" value="ECO:0007669"/>
    <property type="project" value="InterPro"/>
</dbReference>
<evidence type="ECO:0000256" key="2">
    <source>
        <dbReference type="ARBA" id="ARBA00012438"/>
    </source>
</evidence>
<dbReference type="Pfam" id="PF02518">
    <property type="entry name" value="HATPase_c"/>
    <property type="match status" value="1"/>
</dbReference>
<feature type="domain" description="Signal transduction histidine kinase subgroup 3 dimerisation and phosphoacceptor" evidence="11">
    <location>
        <begin position="204"/>
        <end position="270"/>
    </location>
</feature>
<evidence type="ECO:0000256" key="3">
    <source>
        <dbReference type="ARBA" id="ARBA00022553"/>
    </source>
</evidence>
<keyword evidence="9" id="KW-1133">Transmembrane helix</keyword>
<organism evidence="12 13">
    <name type="scientific">Paenibacillus thiaminolyticus</name>
    <name type="common">Bacillus thiaminolyticus</name>
    <dbReference type="NCBI Taxonomy" id="49283"/>
    <lineage>
        <taxon>Bacteria</taxon>
        <taxon>Bacillati</taxon>
        <taxon>Bacillota</taxon>
        <taxon>Bacilli</taxon>
        <taxon>Bacillales</taxon>
        <taxon>Paenibacillaceae</taxon>
        <taxon>Paenibacillus</taxon>
    </lineage>
</organism>
<protein>
    <recommendedName>
        <fullName evidence="2">histidine kinase</fullName>
        <ecNumber evidence="2">2.7.13.3</ecNumber>
    </recommendedName>
</protein>
<dbReference type="EC" id="2.7.13.3" evidence="2"/>
<evidence type="ECO:0000256" key="1">
    <source>
        <dbReference type="ARBA" id="ARBA00000085"/>
    </source>
</evidence>
<evidence type="ECO:0000256" key="8">
    <source>
        <dbReference type="ARBA" id="ARBA00023012"/>
    </source>
</evidence>
<evidence type="ECO:0000256" key="4">
    <source>
        <dbReference type="ARBA" id="ARBA00022679"/>
    </source>
</evidence>
<gene>
    <name evidence="12" type="ORF">FLT43_08665</name>
</gene>
<evidence type="ECO:0000259" key="10">
    <source>
        <dbReference type="Pfam" id="PF02518"/>
    </source>
</evidence>
<dbReference type="Gene3D" id="1.20.5.1930">
    <property type="match status" value="1"/>
</dbReference>
<dbReference type="Pfam" id="PF07730">
    <property type="entry name" value="HisKA_3"/>
    <property type="match status" value="1"/>
</dbReference>
<evidence type="ECO:0000259" key="11">
    <source>
        <dbReference type="Pfam" id="PF07730"/>
    </source>
</evidence>
<reference evidence="12 13" key="1">
    <citation type="submission" date="2019-07" db="EMBL/GenBank/DDBJ databases">
        <title>Paenibacillus thiaminolyticus NRRL B-4156.</title>
        <authorList>
            <person name="Hehnly C."/>
            <person name="Zhang L."/>
        </authorList>
    </citation>
    <scope>NUCLEOTIDE SEQUENCE [LARGE SCALE GENOMIC DNA]</scope>
    <source>
        <strain evidence="12 13">NRRL B-4156</strain>
    </source>
</reference>
<feature type="transmembrane region" description="Helical" evidence="9">
    <location>
        <begin position="50"/>
        <end position="66"/>
    </location>
</feature>
<dbReference type="PANTHER" id="PTHR24421:SF10">
    <property type="entry name" value="NITRATE_NITRITE SENSOR PROTEIN NARQ"/>
    <property type="match status" value="1"/>
</dbReference>
<accession>A0AAP9DW06</accession>
<keyword evidence="3" id="KW-0597">Phosphoprotein</keyword>
<name>A0AAP9DW06_PANTH</name>
<dbReference type="InterPro" id="IPR050482">
    <property type="entry name" value="Sensor_HK_TwoCompSys"/>
</dbReference>
<evidence type="ECO:0000313" key="12">
    <source>
        <dbReference type="EMBL" id="QDM43561.1"/>
    </source>
</evidence>
<proteinExistence type="predicted"/>
<keyword evidence="7" id="KW-0067">ATP-binding</keyword>
<dbReference type="InterPro" id="IPR036890">
    <property type="entry name" value="HATPase_C_sf"/>
</dbReference>
<dbReference type="InterPro" id="IPR003594">
    <property type="entry name" value="HATPase_dom"/>
</dbReference>
<dbReference type="PANTHER" id="PTHR24421">
    <property type="entry name" value="NITRATE/NITRITE SENSOR PROTEIN NARX-RELATED"/>
    <property type="match status" value="1"/>
</dbReference>
<keyword evidence="6 12" id="KW-0418">Kinase</keyword>
<evidence type="ECO:0000256" key="5">
    <source>
        <dbReference type="ARBA" id="ARBA00022741"/>
    </source>
</evidence>
<dbReference type="SUPFAM" id="SSF55874">
    <property type="entry name" value="ATPase domain of HSP90 chaperone/DNA topoisomerase II/histidine kinase"/>
    <property type="match status" value="1"/>
</dbReference>
<evidence type="ECO:0000256" key="6">
    <source>
        <dbReference type="ARBA" id="ARBA00022777"/>
    </source>
</evidence>
<dbReference type="InterPro" id="IPR011712">
    <property type="entry name" value="Sig_transdc_His_kin_sub3_dim/P"/>
</dbReference>